<accession>A0ABW6DAX1</accession>
<evidence type="ECO:0008006" key="3">
    <source>
        <dbReference type="Google" id="ProtNLM"/>
    </source>
</evidence>
<gene>
    <name evidence="1" type="ORF">U0R10_00475</name>
</gene>
<dbReference type="Proteomes" id="UP001598138">
    <property type="component" value="Unassembled WGS sequence"/>
</dbReference>
<reference evidence="1 2" key="1">
    <citation type="submission" date="2024-03" db="EMBL/GenBank/DDBJ databases">
        <title>Aquirufa genome sequencing.</title>
        <authorList>
            <person name="Pitt A."/>
            <person name="Hahn M.W."/>
        </authorList>
    </citation>
    <scope>NUCLEOTIDE SEQUENCE [LARGE SCALE GENOMIC DNA]</scope>
    <source>
        <strain evidence="1 2">OSTEICH-129V</strain>
    </source>
</reference>
<dbReference type="RefSeq" id="WP_377981712.1">
    <property type="nucleotide sequence ID" value="NZ_JBBKXZ010000001.1"/>
</dbReference>
<evidence type="ECO:0000313" key="1">
    <source>
        <dbReference type="EMBL" id="MFD3393083.1"/>
    </source>
</evidence>
<keyword evidence="2" id="KW-1185">Reference proteome</keyword>
<protein>
    <recommendedName>
        <fullName evidence="3">DUF2795 domain-containing protein</fullName>
    </recommendedName>
</protein>
<organism evidence="1 2">
    <name type="scientific">Aquirufa avitistagni</name>
    <dbReference type="NCBI Taxonomy" id="3104728"/>
    <lineage>
        <taxon>Bacteria</taxon>
        <taxon>Pseudomonadati</taxon>
        <taxon>Bacteroidota</taxon>
        <taxon>Cytophagia</taxon>
        <taxon>Cytophagales</taxon>
        <taxon>Flectobacillaceae</taxon>
        <taxon>Aquirufa</taxon>
    </lineage>
</organism>
<proteinExistence type="predicted"/>
<dbReference type="EMBL" id="JBBKXZ010000001">
    <property type="protein sequence ID" value="MFD3393083.1"/>
    <property type="molecule type" value="Genomic_DNA"/>
</dbReference>
<name>A0ABW6DAX1_9BACT</name>
<evidence type="ECO:0000313" key="2">
    <source>
        <dbReference type="Proteomes" id="UP001598138"/>
    </source>
</evidence>
<sequence>MTQSFTPNDLIKNLYEPESGFSQNLSIEERSELASFHQVKNALDQAAYQPSDRVVDRILAYSKHKETIQS</sequence>
<comment type="caution">
    <text evidence="1">The sequence shown here is derived from an EMBL/GenBank/DDBJ whole genome shotgun (WGS) entry which is preliminary data.</text>
</comment>